<dbReference type="SUPFAM" id="SSF51556">
    <property type="entry name" value="Metallo-dependent hydrolases"/>
    <property type="match status" value="1"/>
</dbReference>
<feature type="domain" description="Amidohydrolase-related" evidence="2">
    <location>
        <begin position="30"/>
        <end position="340"/>
    </location>
</feature>
<comment type="caution">
    <text evidence="3">The sequence shown here is derived from an EMBL/GenBank/DDBJ whole genome shotgun (WGS) entry which is preliminary data.</text>
</comment>
<reference evidence="3 4" key="1">
    <citation type="submission" date="2015-04" db="EMBL/GenBank/DDBJ databases">
        <title>Draft genome sequence of bacteremic isolate Catabacter hongkongensis type strain HKU16T.</title>
        <authorList>
            <person name="Lau S.K."/>
            <person name="Teng J.L."/>
            <person name="Huang Y."/>
            <person name="Curreem S.O."/>
            <person name="Tsui S.K."/>
            <person name="Woo P.C."/>
        </authorList>
    </citation>
    <scope>NUCLEOTIDE SEQUENCE [LARGE SCALE GENOMIC DNA]</scope>
    <source>
        <strain evidence="3 4">HKU16</strain>
    </source>
</reference>
<gene>
    <name evidence="3" type="ORF">CHK_0086</name>
</gene>
<dbReference type="Proteomes" id="UP000034076">
    <property type="component" value="Unassembled WGS sequence"/>
</dbReference>
<name>A0A0M2NN07_9FIRM</name>
<dbReference type="GO" id="GO:0019748">
    <property type="term" value="P:secondary metabolic process"/>
    <property type="evidence" value="ECO:0007669"/>
    <property type="project" value="TreeGrafter"/>
</dbReference>
<dbReference type="GO" id="GO:0016831">
    <property type="term" value="F:carboxy-lyase activity"/>
    <property type="evidence" value="ECO:0007669"/>
    <property type="project" value="InterPro"/>
</dbReference>
<dbReference type="STRING" id="270498.CHK_0086"/>
<accession>A0A0M2NN07</accession>
<dbReference type="Gene3D" id="3.20.20.140">
    <property type="entry name" value="Metal-dependent hydrolases"/>
    <property type="match status" value="1"/>
</dbReference>
<evidence type="ECO:0000259" key="2">
    <source>
        <dbReference type="Pfam" id="PF04909"/>
    </source>
</evidence>
<keyword evidence="1" id="KW-0456">Lyase</keyword>
<sequence length="341" mass="39370">MKYAYFEKSGLDKTFYEEKILPRLPREVYDVHTHVNLEQHVKDVPKERIMDDWAFQCGYVMSAQDARYYFDTMFPGIDYKINAFPFPIREADIEASNEYIAQCIREGTIRSGFLCIKPEYGVDYLEKMLTENGYSGVKPYPDMVSGKKGAEVGIFDFMPREQFALAEKLGKVVMMHLPRAGRMPDDRNIAELKEIRREFPNLKLCIAHFGRCFTPYHFSQAIEKMGEDIHWLYFDTAAVLNPAVYELALKKLSPERILFGTDEPIFLWHGKRTWTKTAYQNLAREDFAWNTHTEGTEAEAGYTFYVYEQVNNILDTIDKLGLGAQTAGQIFGGNAKKLLGE</sequence>
<dbReference type="GO" id="GO:0005737">
    <property type="term" value="C:cytoplasm"/>
    <property type="evidence" value="ECO:0007669"/>
    <property type="project" value="TreeGrafter"/>
</dbReference>
<organism evidence="3 4">
    <name type="scientific">Christensenella hongkongensis</name>
    <dbReference type="NCBI Taxonomy" id="270498"/>
    <lineage>
        <taxon>Bacteria</taxon>
        <taxon>Bacillati</taxon>
        <taxon>Bacillota</taxon>
        <taxon>Clostridia</taxon>
        <taxon>Christensenellales</taxon>
        <taxon>Christensenellaceae</taxon>
        <taxon>Christensenella</taxon>
    </lineage>
</organism>
<protein>
    <recommendedName>
        <fullName evidence="2">Amidohydrolase-related domain-containing protein</fullName>
    </recommendedName>
</protein>
<evidence type="ECO:0000313" key="4">
    <source>
        <dbReference type="Proteomes" id="UP000034076"/>
    </source>
</evidence>
<dbReference type="AlphaFoldDB" id="A0A0M2NN07"/>
<dbReference type="EMBL" id="LAYJ01000017">
    <property type="protein sequence ID" value="KKI52386.1"/>
    <property type="molecule type" value="Genomic_DNA"/>
</dbReference>
<proteinExistence type="predicted"/>
<evidence type="ECO:0000256" key="1">
    <source>
        <dbReference type="ARBA" id="ARBA00023239"/>
    </source>
</evidence>
<dbReference type="RefSeq" id="WP_046441905.1">
    <property type="nucleotide sequence ID" value="NZ_LAYJ01000017.1"/>
</dbReference>
<dbReference type="InterPro" id="IPR032466">
    <property type="entry name" value="Metal_Hydrolase"/>
</dbReference>
<dbReference type="PANTHER" id="PTHR21240">
    <property type="entry name" value="2-AMINO-3-CARBOXYLMUCONATE-6-SEMIALDEHYDE DECARBOXYLASE"/>
    <property type="match status" value="1"/>
</dbReference>
<dbReference type="Pfam" id="PF04909">
    <property type="entry name" value="Amidohydro_2"/>
    <property type="match status" value="1"/>
</dbReference>
<dbReference type="OrthoDB" id="9771932at2"/>
<evidence type="ECO:0000313" key="3">
    <source>
        <dbReference type="EMBL" id="KKI52386.1"/>
    </source>
</evidence>
<dbReference type="InterPro" id="IPR006680">
    <property type="entry name" value="Amidohydro-rel"/>
</dbReference>
<keyword evidence="4" id="KW-1185">Reference proteome</keyword>
<dbReference type="GO" id="GO:0016787">
    <property type="term" value="F:hydrolase activity"/>
    <property type="evidence" value="ECO:0007669"/>
    <property type="project" value="InterPro"/>
</dbReference>
<dbReference type="PANTHER" id="PTHR21240:SF28">
    <property type="entry name" value="ISO-OROTATE DECARBOXYLASE (EUROFUNG)"/>
    <property type="match status" value="1"/>
</dbReference>
<dbReference type="InterPro" id="IPR032465">
    <property type="entry name" value="ACMSD"/>
</dbReference>